<proteinExistence type="predicted"/>
<dbReference type="KEGG" id="slau:SLA_7396"/>
<dbReference type="EMBL" id="AP017424">
    <property type="protein sequence ID" value="BAU88262.1"/>
    <property type="molecule type" value="Genomic_DNA"/>
</dbReference>
<name>A0A169PPA3_STRLU</name>
<evidence type="ECO:0000313" key="1">
    <source>
        <dbReference type="EMBL" id="BAU88262.1"/>
    </source>
</evidence>
<accession>A0A169PPA3</accession>
<evidence type="ECO:0000313" key="2">
    <source>
        <dbReference type="Proteomes" id="UP000217676"/>
    </source>
</evidence>
<gene>
    <name evidence="1" type="ORF">SLA_7396</name>
</gene>
<dbReference type="GO" id="GO:0016301">
    <property type="term" value="F:kinase activity"/>
    <property type="evidence" value="ECO:0007669"/>
    <property type="project" value="UniProtKB-KW"/>
</dbReference>
<keyword evidence="1" id="KW-0808">Transferase</keyword>
<organism evidence="1 2">
    <name type="scientific">Streptomyces laurentii</name>
    <dbReference type="NCBI Taxonomy" id="39478"/>
    <lineage>
        <taxon>Bacteria</taxon>
        <taxon>Bacillati</taxon>
        <taxon>Actinomycetota</taxon>
        <taxon>Actinomycetes</taxon>
        <taxon>Kitasatosporales</taxon>
        <taxon>Streptomycetaceae</taxon>
        <taxon>Streptomyces</taxon>
    </lineage>
</organism>
<sequence length="56" mass="5737">MVPGETRDVRDSVRGGSVHLGLVIVKGLSPEDSPNTYLALDVAVWRHGAPSGPGGG</sequence>
<dbReference type="Proteomes" id="UP000217676">
    <property type="component" value="Chromosome"/>
</dbReference>
<keyword evidence="1" id="KW-0418">Kinase</keyword>
<reference evidence="1 2" key="1">
    <citation type="journal article" date="2016" name="Genome Announc.">
        <title>Complete Genome Sequence of Thiostrepton-Producing Streptomyces laurentii ATCC 31255.</title>
        <authorList>
            <person name="Doi K."/>
            <person name="Fujino Y."/>
            <person name="Nagayoshi Y."/>
            <person name="Ohshima T."/>
            <person name="Ogata S."/>
        </authorList>
    </citation>
    <scope>NUCLEOTIDE SEQUENCE [LARGE SCALE GENOMIC DNA]</scope>
    <source>
        <strain evidence="1 2">ATCC 31255</strain>
    </source>
</reference>
<keyword evidence="2" id="KW-1185">Reference proteome</keyword>
<protein>
    <submittedName>
        <fullName evidence="1">Serine-threonine kinase-like protein</fullName>
    </submittedName>
</protein>
<dbReference type="AlphaFoldDB" id="A0A169PPA3"/>